<dbReference type="InterPro" id="IPR000560">
    <property type="entry name" value="His_Pase_clade-2"/>
</dbReference>
<dbReference type="EC" id="3.1.3.80" evidence="3"/>
<comment type="catalytic activity">
    <reaction evidence="10">
        <text>1D-myo-inositol 1,2,5,6-tetrakisphosphate + H2O = 1D-myo-inositol 1,2,6-trisphosphate + phosphate</text>
        <dbReference type="Rhea" id="RHEA:77119"/>
        <dbReference type="ChEBI" id="CHEBI:15377"/>
        <dbReference type="ChEBI" id="CHEBI:43474"/>
        <dbReference type="ChEBI" id="CHEBI:195535"/>
        <dbReference type="ChEBI" id="CHEBI:195537"/>
        <dbReference type="EC" id="3.1.3.62"/>
    </reaction>
    <physiologicalReaction direction="left-to-right" evidence="10">
        <dbReference type="Rhea" id="RHEA:77120"/>
    </physiologicalReaction>
</comment>
<dbReference type="GO" id="GO:0003993">
    <property type="term" value="F:acid phosphatase activity"/>
    <property type="evidence" value="ECO:0007669"/>
    <property type="project" value="TreeGrafter"/>
</dbReference>
<name>A0A3R7IFV0_9STRA</name>
<dbReference type="InterPro" id="IPR029033">
    <property type="entry name" value="His_PPase_superfam"/>
</dbReference>
<evidence type="ECO:0000256" key="1">
    <source>
        <dbReference type="ARBA" id="ARBA00004370"/>
    </source>
</evidence>
<dbReference type="Proteomes" id="UP000792063">
    <property type="component" value="Unassembled WGS sequence"/>
</dbReference>
<dbReference type="Pfam" id="PF00328">
    <property type="entry name" value="His_Phos_2"/>
    <property type="match status" value="1"/>
</dbReference>
<gene>
    <name evidence="16" type="ORF">BBI17_003165</name>
    <name evidence="17" type="ORF">BBO99_00003058</name>
    <name evidence="14" type="ORF">JM16_001001</name>
    <name evidence="15" type="ORF">JM18_001083</name>
</gene>
<keyword evidence="6" id="KW-0732">Signal</keyword>
<dbReference type="Proteomes" id="UP000285883">
    <property type="component" value="Unassembled WGS sequence"/>
</dbReference>
<dbReference type="GO" id="GO:0034417">
    <property type="term" value="F:bisphosphoglycerate 3-phosphatase activity"/>
    <property type="evidence" value="ECO:0007669"/>
    <property type="project" value="UniProtKB-EC"/>
</dbReference>
<evidence type="ECO:0000256" key="8">
    <source>
        <dbReference type="ARBA" id="ARBA00023136"/>
    </source>
</evidence>
<reference evidence="14" key="1">
    <citation type="journal article" date="2015" name="Genom Data">
        <title>Genome sequences of six Phytophthora species associated with forests in New Zealand.</title>
        <authorList>
            <person name="Studholme D.J."/>
            <person name="McDougal R.L."/>
            <person name="Sambles C."/>
            <person name="Hansen E."/>
            <person name="Hardy G."/>
            <person name="Grant M."/>
            <person name="Ganley R.J."/>
            <person name="Williams N.M."/>
        </authorList>
    </citation>
    <scope>NUCLEOTIDE SEQUENCE</scope>
    <source>
        <strain evidence="14">NZFS 2646</strain>
        <strain evidence="15">NZFS 3630</strain>
    </source>
</reference>
<evidence type="ECO:0000256" key="7">
    <source>
        <dbReference type="ARBA" id="ARBA00022801"/>
    </source>
</evidence>
<dbReference type="EMBL" id="MAYM02001961">
    <property type="protein sequence ID" value="RLN06409.1"/>
    <property type="molecule type" value="Genomic_DNA"/>
</dbReference>
<comment type="catalytic activity">
    <reaction evidence="13">
        <text>(2R)-2,3-bisphosphoglycerate + H2O = (2R)-2-phosphoglycerate + phosphate</text>
        <dbReference type="Rhea" id="RHEA:27381"/>
        <dbReference type="ChEBI" id="CHEBI:15377"/>
        <dbReference type="ChEBI" id="CHEBI:43474"/>
        <dbReference type="ChEBI" id="CHEBI:58248"/>
        <dbReference type="ChEBI" id="CHEBI:58289"/>
        <dbReference type="EC" id="3.1.3.80"/>
    </reaction>
    <physiologicalReaction direction="left-to-right" evidence="13">
        <dbReference type="Rhea" id="RHEA:27382"/>
    </physiologicalReaction>
</comment>
<protein>
    <recommendedName>
        <fullName evidence="5">Multiple inositol polyphosphate phosphatase 1</fullName>
        <ecNumber evidence="4">3.1.3.62</ecNumber>
        <ecNumber evidence="3">3.1.3.80</ecNumber>
    </recommendedName>
    <alternativeName>
        <fullName evidence="9">2,3-bisphosphoglycerate 3-phosphatase</fullName>
    </alternativeName>
</protein>
<evidence type="ECO:0000256" key="4">
    <source>
        <dbReference type="ARBA" id="ARBA00013040"/>
    </source>
</evidence>
<dbReference type="CDD" id="cd07061">
    <property type="entry name" value="HP_HAP_like"/>
    <property type="match status" value="1"/>
</dbReference>
<dbReference type="Proteomes" id="UP000785171">
    <property type="component" value="Unassembled WGS sequence"/>
</dbReference>
<proteinExistence type="inferred from homology"/>
<accession>A0A3R7IFV0</accession>
<dbReference type="EMBL" id="JPWV03000034">
    <property type="protein sequence ID" value="KAG2528921.1"/>
    <property type="molecule type" value="Genomic_DNA"/>
</dbReference>
<evidence type="ECO:0000256" key="10">
    <source>
        <dbReference type="ARBA" id="ARBA00043668"/>
    </source>
</evidence>
<comment type="catalytic activity">
    <reaction evidence="12">
        <text>1D-myo-inositol hexakisphosphate + H2O = 1D-myo-inositol 1,2,4,5,6-pentakisphosphate + phosphate</text>
        <dbReference type="Rhea" id="RHEA:16989"/>
        <dbReference type="ChEBI" id="CHEBI:15377"/>
        <dbReference type="ChEBI" id="CHEBI:43474"/>
        <dbReference type="ChEBI" id="CHEBI:57798"/>
        <dbReference type="ChEBI" id="CHEBI:58130"/>
        <dbReference type="EC" id="3.1.3.62"/>
    </reaction>
    <physiologicalReaction direction="left-to-right" evidence="12">
        <dbReference type="Rhea" id="RHEA:16990"/>
    </physiologicalReaction>
</comment>
<dbReference type="PANTHER" id="PTHR20963:SF8">
    <property type="entry name" value="MULTIPLE INOSITOL POLYPHOSPHATE PHOSPHATASE 1"/>
    <property type="match status" value="1"/>
</dbReference>
<dbReference type="GO" id="GO:0052745">
    <property type="term" value="F:inositol phosphate phosphatase activity"/>
    <property type="evidence" value="ECO:0007669"/>
    <property type="project" value="TreeGrafter"/>
</dbReference>
<sequence>MHEFQDSTAMAKNAQSLKRSLGLEGKFIKFSAEDLMTVQSACAFDIALYRQKHNWCSLMSKEFVRSLEYLDDLQQFYWIGAGYKINYEMAAVLLREIFTIMKGRDSQANTLAGNFYFAHAETTLPLMTLMGYGDHSPLLANATMADITSRRFRTSALSPFASNIEFRLFKHKVNHGELYVQILVNEREAAIPGCDRLFCKLSELEKQWQYYLKTYDFHKDCE</sequence>
<dbReference type="AlphaFoldDB" id="A0A3R7IFV0"/>
<dbReference type="EC" id="3.1.3.62" evidence="4"/>
<keyword evidence="18" id="KW-1185">Reference proteome</keyword>
<evidence type="ECO:0000256" key="9">
    <source>
        <dbReference type="ARBA" id="ARBA00031642"/>
    </source>
</evidence>
<evidence type="ECO:0000256" key="6">
    <source>
        <dbReference type="ARBA" id="ARBA00022729"/>
    </source>
</evidence>
<evidence type="ECO:0000313" key="19">
    <source>
        <dbReference type="Proteomes" id="UP000285883"/>
    </source>
</evidence>
<dbReference type="STRING" id="325452.A0A3R7IFV0"/>
<evidence type="ECO:0000313" key="14">
    <source>
        <dbReference type="EMBL" id="KAG2528921.1"/>
    </source>
</evidence>
<evidence type="ECO:0000313" key="16">
    <source>
        <dbReference type="EMBL" id="RLN06409.1"/>
    </source>
</evidence>
<dbReference type="EMBL" id="MBDN02000057">
    <property type="protein sequence ID" value="RLN82236.1"/>
    <property type="molecule type" value="Genomic_DNA"/>
</dbReference>
<reference evidence="14" key="3">
    <citation type="submission" date="2020-06" db="EMBL/GenBank/DDBJ databases">
        <authorList>
            <person name="Studholme D.J."/>
        </authorList>
    </citation>
    <scope>NUCLEOTIDE SEQUENCE</scope>
    <source>
        <strain evidence="14">NZFS 2646</strain>
        <strain evidence="15">NZFS 3630</strain>
    </source>
</reference>
<reference evidence="18 19" key="2">
    <citation type="submission" date="2018-07" db="EMBL/GenBank/DDBJ databases">
        <title>Genome sequencing of oomycete isolates from Chile give support for New Zealand origin for Phytophthora kernoviae and make available the first Nothophytophthora sp. genome.</title>
        <authorList>
            <person name="Studholme D.J."/>
            <person name="Sanfuentes E."/>
            <person name="Panda P."/>
            <person name="Hill R."/>
            <person name="Sambles C."/>
            <person name="Grant M."/>
            <person name="Williams N.M."/>
            <person name="Mcdougal R.L."/>
        </authorList>
    </citation>
    <scope>NUCLEOTIDE SEQUENCE [LARGE SCALE GENOMIC DNA]</scope>
    <source>
        <strain evidence="16">Chile2</strain>
        <strain evidence="17">Chile4</strain>
    </source>
</reference>
<evidence type="ECO:0000256" key="13">
    <source>
        <dbReference type="ARBA" id="ARBA00043832"/>
    </source>
</evidence>
<dbReference type="SUPFAM" id="SSF53254">
    <property type="entry name" value="Phosphoglycerate mutase-like"/>
    <property type="match status" value="1"/>
</dbReference>
<comment type="subcellular location">
    <subcellularLocation>
        <location evidence="1">Membrane</location>
    </subcellularLocation>
</comment>
<keyword evidence="8" id="KW-0472">Membrane</keyword>
<dbReference type="GO" id="GO:0016020">
    <property type="term" value="C:membrane"/>
    <property type="evidence" value="ECO:0007669"/>
    <property type="project" value="UniProtKB-SubCell"/>
</dbReference>
<organism evidence="16 19">
    <name type="scientific">Phytophthora kernoviae</name>
    <dbReference type="NCBI Taxonomy" id="325452"/>
    <lineage>
        <taxon>Eukaryota</taxon>
        <taxon>Sar</taxon>
        <taxon>Stramenopiles</taxon>
        <taxon>Oomycota</taxon>
        <taxon>Peronosporomycetes</taxon>
        <taxon>Peronosporales</taxon>
        <taxon>Peronosporaceae</taxon>
        <taxon>Phytophthora</taxon>
    </lineage>
</organism>
<evidence type="ECO:0000256" key="2">
    <source>
        <dbReference type="ARBA" id="ARBA00008422"/>
    </source>
</evidence>
<evidence type="ECO:0000313" key="18">
    <source>
        <dbReference type="Proteomes" id="UP000285624"/>
    </source>
</evidence>
<dbReference type="Proteomes" id="UP000285624">
    <property type="component" value="Unassembled WGS sequence"/>
</dbReference>
<comment type="caution">
    <text evidence="16">The sequence shown here is derived from an EMBL/GenBank/DDBJ whole genome shotgun (WGS) entry which is preliminary data.</text>
</comment>
<comment type="catalytic activity">
    <reaction evidence="11">
        <text>1D-myo-inositol 1,2,4,5,6-pentakisphosphate + H2O = 1D-myo-inositol 1,2,5,6-tetrakisphosphate + phosphate</text>
        <dbReference type="Rhea" id="RHEA:77115"/>
        <dbReference type="ChEBI" id="CHEBI:15377"/>
        <dbReference type="ChEBI" id="CHEBI:43474"/>
        <dbReference type="ChEBI" id="CHEBI:57798"/>
        <dbReference type="ChEBI" id="CHEBI:195535"/>
        <dbReference type="EC" id="3.1.3.62"/>
    </reaction>
    <physiologicalReaction direction="left-to-right" evidence="11">
        <dbReference type="Rhea" id="RHEA:77116"/>
    </physiologicalReaction>
</comment>
<evidence type="ECO:0000313" key="15">
    <source>
        <dbReference type="EMBL" id="KAG2530194.1"/>
    </source>
</evidence>
<evidence type="ECO:0000256" key="11">
    <source>
        <dbReference type="ARBA" id="ARBA00043671"/>
    </source>
</evidence>
<dbReference type="Gene3D" id="3.40.50.1240">
    <property type="entry name" value="Phosphoglycerate mutase-like"/>
    <property type="match status" value="1"/>
</dbReference>
<dbReference type="PANTHER" id="PTHR20963">
    <property type="entry name" value="MULTIPLE INOSITOL POLYPHOSPHATE PHOSPHATASE-RELATED"/>
    <property type="match status" value="1"/>
</dbReference>
<evidence type="ECO:0000313" key="17">
    <source>
        <dbReference type="EMBL" id="RLN82236.1"/>
    </source>
</evidence>
<comment type="similarity">
    <text evidence="2">Belongs to the histidine acid phosphatase family. MINPP1 subfamily.</text>
</comment>
<evidence type="ECO:0000256" key="3">
    <source>
        <dbReference type="ARBA" id="ARBA00012976"/>
    </source>
</evidence>
<dbReference type="EMBL" id="JPWU03000034">
    <property type="protein sequence ID" value="KAG2530194.1"/>
    <property type="molecule type" value="Genomic_DNA"/>
</dbReference>
<evidence type="ECO:0000256" key="12">
    <source>
        <dbReference type="ARBA" id="ARBA00043691"/>
    </source>
</evidence>
<keyword evidence="7" id="KW-0378">Hydrolase</keyword>
<evidence type="ECO:0000256" key="5">
    <source>
        <dbReference type="ARBA" id="ARBA00018097"/>
    </source>
</evidence>